<feature type="chain" id="PRO_5016900623" evidence="1">
    <location>
        <begin position="22"/>
        <end position="1598"/>
    </location>
</feature>
<dbReference type="RefSeq" id="WP_114436601.1">
    <property type="nucleotide sequence ID" value="NZ_QPIZ01000005.1"/>
</dbReference>
<dbReference type="InterPro" id="IPR026341">
    <property type="entry name" value="T9SS_type_B"/>
</dbReference>
<dbReference type="Proteomes" id="UP000252733">
    <property type="component" value="Unassembled WGS sequence"/>
</dbReference>
<keyword evidence="4" id="KW-1185">Reference proteome</keyword>
<organism evidence="3 4">
    <name type="scientific">Marinilabilia salmonicolor</name>
    <dbReference type="NCBI Taxonomy" id="989"/>
    <lineage>
        <taxon>Bacteria</taxon>
        <taxon>Pseudomonadati</taxon>
        <taxon>Bacteroidota</taxon>
        <taxon>Bacteroidia</taxon>
        <taxon>Marinilabiliales</taxon>
        <taxon>Marinilabiliaceae</taxon>
        <taxon>Marinilabilia</taxon>
    </lineage>
</organism>
<dbReference type="PANTHER" id="PTHR46534:SF1">
    <property type="entry name" value="IGGFC-BINDING PROTEIN N-TERMINAL DOMAIN-CONTAINING PROTEIN"/>
    <property type="match status" value="1"/>
</dbReference>
<keyword evidence="1" id="KW-0732">Signal</keyword>
<dbReference type="EMBL" id="QPIZ01000005">
    <property type="protein sequence ID" value="RCW37551.1"/>
    <property type="molecule type" value="Genomic_DNA"/>
</dbReference>
<feature type="signal peptide" evidence="1">
    <location>
        <begin position="1"/>
        <end position="21"/>
    </location>
</feature>
<comment type="caution">
    <text evidence="3">The sequence shown here is derived from an EMBL/GenBank/DDBJ whole genome shotgun (WGS) entry which is preliminary data.</text>
</comment>
<dbReference type="Pfam" id="PF17517">
    <property type="entry name" value="IgGFc_binding"/>
    <property type="match status" value="1"/>
</dbReference>
<accession>A0A368VEX2</accession>
<name>A0A368VEX2_9BACT</name>
<sequence length="1598" mass="178394">MRNSTTRLFFFAALLTFFATANSVAQVGQEFWFVAPEVTSNHGDDPVVFRITAFDQPAYVEIFLGTDQTNPIAQFTVPANSQYTYEGPNNQTFKDLIENKPYNQINDMGIHIVSDQDISVYYEVTDTNNPDKFTLKGENALGTEFFVPSQDEFYNHHFDTPARERIDIVATEDDTEVTIDLTGDVNGHSAGETITVTLDRGQTYSIWALGEDEADQLGGTYIASNHPVAVTISDDSIQRDGTGPHDLIGDQLIPTDVIGTEYIAMNTMYGQKDQRNSWTPEEPIKTDQKIYILATEDDTNIALNNSGGVDITLDKGESYSLDIALDENAVHINSDKPVYVYHVTGIPDRWEPHVPDGKELGSAILPPITCTGSTRISFTRVLEERFWVQIMTKDSNKGSFTLEDNNGVEVTGYFNDPSVVNWVTVPGTETFADPWVTAVIKMGDGTDGLSTTNPYTISNPGLFHMSILDENNSSMSFGYFSSFSSLRIKGPDIFCASDGSITLETQEPMNDYRWVHYVDEYTTEDLGTTPSIVVEEPGIYGLTASSAIDPQCVLEDVIEIQSVTPDFTIEGDTVLCPGDPIEFEVIAEEDYIYTWPDGSTGTTYTIPEGLEADEEIEIALTATYEISANNDVCTTTDITTVKARTIPVVEWNVEADAICLGDTLKAEIISGEDLILEYQWYLDGTLVENYNEPYIVPTQSGVEYSLTVVTKEQCDVNKTKQLTVHALPDIDITDEAVCPGASHTFTLDAGFTNYIWQGAGRGTTLSQTHELTMNQTDSVYVQVEDANGCINQDSAFFEVYNEQVFSFGADTSVCIGNSIDIEIHDNFSNYQWEFEGTSLTTTPDHIYSIGTADNSHEGTYSITAVDENGCNVSGSFNLDVQDVPPIGIAQEASICNDDEANLIKIGVENPLYTSFEWVEDSDPTNILSTNNYLLIDDAGTYRLTATQDNGCSNTATTTVTSWSSPTFNIPDETFCPNEEVRLALDETVHSWQSPQTNAADKTPRDYKWYTINEDDELELYYEGDDLGDAAAGNPEAGVYFLEVHDAVCKYIDEVEISYHELTDVELEDAEFCDNDSYTLEIPTVLTPEVTTYHWSQDGTTNEGNPDLNWTVTDEGEYTLNITDNNGCTNEGTMTLSHLPAPKFVLGADDDKCLYDTLMVMTEPSFTRYEWNGNTDDGQTNVFKTEAAGLNLTFSLQIWDENGCTATETANIDVFELPVVDLGEDREECPGHEITLTVDPFKEIYWNSYQQNITSITVGNGKHKVKVVDDNGCISEDSMTFTWRKLPNVDLGPDEFICPVDYPVQIEAEEGFNDYTWHNGEKGRFITADLVDTLNTVYVIDEFGCIGWDTKVVDLLGYPGYTLGNDTTACDSDELIIDAGAERISEYSGEQTITPFIDYTWNTGNQEQTQEITEPGDYWVEIFDGCFYLRDTIHVDYYPSPEITRLDTLYYAQVSVFADNGTSPYQFAMDDENRLQNENTFKNVQNGEHTVYVEDKNGCTALKVFSLNSTYDINVPNFFTPNNDGFNDTWVIDGVERLPDSEIFIYDRYGKLLRRFKASESISWDGEYQNKPVPSDDYWYVIHLQPVDKLIKGNVTIKR</sequence>
<dbReference type="PANTHER" id="PTHR46534">
    <property type="entry name" value="IGGFC_BINDING DOMAIN-CONTAINING PROTEIN"/>
    <property type="match status" value="1"/>
</dbReference>
<dbReference type="InterPro" id="IPR035234">
    <property type="entry name" value="IgGFc-bd_N"/>
</dbReference>
<reference evidence="3 4" key="1">
    <citation type="submission" date="2018-07" db="EMBL/GenBank/DDBJ databases">
        <title>Freshwater and sediment microbial communities from various areas in North America, analyzing microbe dynamics in response to fracking.</title>
        <authorList>
            <person name="Lamendella R."/>
        </authorList>
    </citation>
    <scope>NUCLEOTIDE SEQUENCE [LARGE SCALE GENOMIC DNA]</scope>
    <source>
        <strain evidence="3 4">160A</strain>
    </source>
</reference>
<gene>
    <name evidence="3" type="ORF">DFO77_10559</name>
</gene>
<dbReference type="Pfam" id="PF13585">
    <property type="entry name" value="CHU_C"/>
    <property type="match status" value="1"/>
</dbReference>
<feature type="domain" description="Ig-like" evidence="2">
    <location>
        <begin position="843"/>
        <end position="960"/>
    </location>
</feature>
<dbReference type="NCBIfam" id="TIGR04131">
    <property type="entry name" value="Bac_Flav_CTERM"/>
    <property type="match status" value="1"/>
</dbReference>
<dbReference type="Gene3D" id="2.60.40.10">
    <property type="entry name" value="Immunoglobulins"/>
    <property type="match status" value="1"/>
</dbReference>
<evidence type="ECO:0000256" key="1">
    <source>
        <dbReference type="SAM" id="SignalP"/>
    </source>
</evidence>
<dbReference type="PROSITE" id="PS50835">
    <property type="entry name" value="IG_LIKE"/>
    <property type="match status" value="1"/>
</dbReference>
<evidence type="ECO:0000313" key="3">
    <source>
        <dbReference type="EMBL" id="RCW37551.1"/>
    </source>
</evidence>
<dbReference type="InterPro" id="IPR007110">
    <property type="entry name" value="Ig-like_dom"/>
</dbReference>
<dbReference type="InterPro" id="IPR013783">
    <property type="entry name" value="Ig-like_fold"/>
</dbReference>
<evidence type="ECO:0000313" key="4">
    <source>
        <dbReference type="Proteomes" id="UP000252733"/>
    </source>
</evidence>
<protein>
    <submittedName>
        <fullName evidence="3">Gliding motility-associated-like protein</fullName>
    </submittedName>
</protein>
<proteinExistence type="predicted"/>
<evidence type="ECO:0000259" key="2">
    <source>
        <dbReference type="PROSITE" id="PS50835"/>
    </source>
</evidence>